<dbReference type="Proteomes" id="UP001237642">
    <property type="component" value="Unassembled WGS sequence"/>
</dbReference>
<reference evidence="2" key="2">
    <citation type="submission" date="2023-05" db="EMBL/GenBank/DDBJ databases">
        <authorList>
            <person name="Schelkunov M.I."/>
        </authorList>
    </citation>
    <scope>NUCLEOTIDE SEQUENCE</scope>
    <source>
        <strain evidence="2">Hsosn_3</strain>
        <tissue evidence="2">Leaf</tissue>
    </source>
</reference>
<dbReference type="AlphaFoldDB" id="A0AAD8J343"/>
<accession>A0AAD8J343</accession>
<comment type="caution">
    <text evidence="2">The sequence shown here is derived from an EMBL/GenBank/DDBJ whole genome shotgun (WGS) entry which is preliminary data.</text>
</comment>
<evidence type="ECO:0000256" key="1">
    <source>
        <dbReference type="SAM" id="MobiDB-lite"/>
    </source>
</evidence>
<gene>
    <name evidence="2" type="ORF">POM88_005832</name>
</gene>
<sequence length="130" mass="14714">MLIFNLIQTFFSGPFPILFIIRKSPLFKLVGYLGKAPADDDDDVNDGDPDDEDTESDEDHDMSAMPHRSSSLTLTEKLCAACVPLISVTEYIIFSVSACCDRKNFNHRSSYFPYMIVSDHQAAIYFIIEF</sequence>
<keyword evidence="3" id="KW-1185">Reference proteome</keyword>
<evidence type="ECO:0000313" key="2">
    <source>
        <dbReference type="EMBL" id="KAK1395969.1"/>
    </source>
</evidence>
<proteinExistence type="predicted"/>
<organism evidence="2 3">
    <name type="scientific">Heracleum sosnowskyi</name>
    <dbReference type="NCBI Taxonomy" id="360622"/>
    <lineage>
        <taxon>Eukaryota</taxon>
        <taxon>Viridiplantae</taxon>
        <taxon>Streptophyta</taxon>
        <taxon>Embryophyta</taxon>
        <taxon>Tracheophyta</taxon>
        <taxon>Spermatophyta</taxon>
        <taxon>Magnoliopsida</taxon>
        <taxon>eudicotyledons</taxon>
        <taxon>Gunneridae</taxon>
        <taxon>Pentapetalae</taxon>
        <taxon>asterids</taxon>
        <taxon>campanulids</taxon>
        <taxon>Apiales</taxon>
        <taxon>Apiaceae</taxon>
        <taxon>Apioideae</taxon>
        <taxon>apioid superclade</taxon>
        <taxon>Tordylieae</taxon>
        <taxon>Tordyliinae</taxon>
        <taxon>Heracleum</taxon>
    </lineage>
</organism>
<feature type="region of interest" description="Disordered" evidence="1">
    <location>
        <begin position="35"/>
        <end position="68"/>
    </location>
</feature>
<protein>
    <submittedName>
        <fullName evidence="2">Uncharacterized protein</fullName>
    </submittedName>
</protein>
<feature type="compositionally biased region" description="Acidic residues" evidence="1">
    <location>
        <begin position="39"/>
        <end position="60"/>
    </location>
</feature>
<dbReference type="EMBL" id="JAUIZM010000002">
    <property type="protein sequence ID" value="KAK1395969.1"/>
    <property type="molecule type" value="Genomic_DNA"/>
</dbReference>
<name>A0AAD8J343_9APIA</name>
<reference evidence="2" key="1">
    <citation type="submission" date="2023-02" db="EMBL/GenBank/DDBJ databases">
        <title>Genome of toxic invasive species Heracleum sosnowskyi carries increased number of genes despite the absence of recent whole-genome duplications.</title>
        <authorList>
            <person name="Schelkunov M."/>
            <person name="Shtratnikova V."/>
            <person name="Makarenko M."/>
            <person name="Klepikova A."/>
            <person name="Omelchenko D."/>
            <person name="Novikova G."/>
            <person name="Obukhova E."/>
            <person name="Bogdanov V."/>
            <person name="Penin A."/>
            <person name="Logacheva M."/>
        </authorList>
    </citation>
    <scope>NUCLEOTIDE SEQUENCE</scope>
    <source>
        <strain evidence="2">Hsosn_3</strain>
        <tissue evidence="2">Leaf</tissue>
    </source>
</reference>
<evidence type="ECO:0000313" key="3">
    <source>
        <dbReference type="Proteomes" id="UP001237642"/>
    </source>
</evidence>